<feature type="chain" id="PRO_5045615920" evidence="4">
    <location>
        <begin position="22"/>
        <end position="146"/>
    </location>
</feature>
<name>A0ABW5N4W0_9FLAO</name>
<dbReference type="RefSeq" id="WP_378255909.1">
    <property type="nucleotide sequence ID" value="NZ_JBHSJV010000001.1"/>
</dbReference>
<dbReference type="InterPro" id="IPR002110">
    <property type="entry name" value="Ankyrin_rpt"/>
</dbReference>
<evidence type="ECO:0000313" key="6">
    <source>
        <dbReference type="Proteomes" id="UP001597459"/>
    </source>
</evidence>
<dbReference type="PROSITE" id="PS50088">
    <property type="entry name" value="ANK_REPEAT"/>
    <property type="match status" value="1"/>
</dbReference>
<feature type="signal peptide" evidence="4">
    <location>
        <begin position="1"/>
        <end position="21"/>
    </location>
</feature>
<dbReference type="EMBL" id="JBHULX010000003">
    <property type="protein sequence ID" value="MFD2590022.1"/>
    <property type="molecule type" value="Genomic_DNA"/>
</dbReference>
<evidence type="ECO:0000256" key="1">
    <source>
        <dbReference type="ARBA" id="ARBA00022737"/>
    </source>
</evidence>
<accession>A0ABW5N4W0</accession>
<comment type="caution">
    <text evidence="5">The sequence shown here is derived from an EMBL/GenBank/DDBJ whole genome shotgun (WGS) entry which is preliminary data.</text>
</comment>
<sequence>MNYKITLFTSLLCLFSQFSIAQDISKELLLAIRNGDTETLNTHVTADELDTCFSLKNSQYNYLAISIKTNSLTAIKYFIEKGANIERICTTKTPLMYAVKSGNIAIVKYLISKGANIDAQTPRGATAIDYADKYKQTEIKAYLSNL</sequence>
<keyword evidence="6" id="KW-1185">Reference proteome</keyword>
<keyword evidence="4" id="KW-0732">Signal</keyword>
<gene>
    <name evidence="5" type="ORF">ACFSTE_04220</name>
</gene>
<proteinExistence type="predicted"/>
<dbReference type="PROSITE" id="PS50297">
    <property type="entry name" value="ANK_REP_REGION"/>
    <property type="match status" value="1"/>
</dbReference>
<reference evidence="6" key="1">
    <citation type="journal article" date="2019" name="Int. J. Syst. Evol. Microbiol.">
        <title>The Global Catalogue of Microorganisms (GCM) 10K type strain sequencing project: providing services to taxonomists for standard genome sequencing and annotation.</title>
        <authorList>
            <consortium name="The Broad Institute Genomics Platform"/>
            <consortium name="The Broad Institute Genome Sequencing Center for Infectious Disease"/>
            <person name="Wu L."/>
            <person name="Ma J."/>
        </authorList>
    </citation>
    <scope>NUCLEOTIDE SEQUENCE [LARGE SCALE GENOMIC DNA]</scope>
    <source>
        <strain evidence="6">KCTC 42423</strain>
    </source>
</reference>
<evidence type="ECO:0000256" key="2">
    <source>
        <dbReference type="ARBA" id="ARBA00023043"/>
    </source>
</evidence>
<evidence type="ECO:0000256" key="3">
    <source>
        <dbReference type="PROSITE-ProRule" id="PRU00023"/>
    </source>
</evidence>
<dbReference type="PANTHER" id="PTHR24188">
    <property type="entry name" value="ANKYRIN REPEAT PROTEIN"/>
    <property type="match status" value="1"/>
</dbReference>
<dbReference type="SUPFAM" id="SSF48403">
    <property type="entry name" value="Ankyrin repeat"/>
    <property type="match status" value="1"/>
</dbReference>
<organism evidence="5 6">
    <name type="scientific">Aquimarina hainanensis</name>
    <dbReference type="NCBI Taxonomy" id="1578017"/>
    <lineage>
        <taxon>Bacteria</taxon>
        <taxon>Pseudomonadati</taxon>
        <taxon>Bacteroidota</taxon>
        <taxon>Flavobacteriia</taxon>
        <taxon>Flavobacteriales</taxon>
        <taxon>Flavobacteriaceae</taxon>
        <taxon>Aquimarina</taxon>
    </lineage>
</organism>
<evidence type="ECO:0000256" key="4">
    <source>
        <dbReference type="SAM" id="SignalP"/>
    </source>
</evidence>
<keyword evidence="2 3" id="KW-0040">ANK repeat</keyword>
<protein>
    <submittedName>
        <fullName evidence="5">Ankyrin repeat domain-containing protein</fullName>
    </submittedName>
</protein>
<keyword evidence="1" id="KW-0677">Repeat</keyword>
<dbReference type="Gene3D" id="1.25.40.20">
    <property type="entry name" value="Ankyrin repeat-containing domain"/>
    <property type="match status" value="1"/>
</dbReference>
<dbReference type="Proteomes" id="UP001597459">
    <property type="component" value="Unassembled WGS sequence"/>
</dbReference>
<feature type="repeat" description="ANK" evidence="3">
    <location>
        <begin position="90"/>
        <end position="122"/>
    </location>
</feature>
<dbReference type="SMART" id="SM00248">
    <property type="entry name" value="ANK"/>
    <property type="match status" value="2"/>
</dbReference>
<dbReference type="InterPro" id="IPR036770">
    <property type="entry name" value="Ankyrin_rpt-contain_sf"/>
</dbReference>
<dbReference type="PANTHER" id="PTHR24188:SF29">
    <property type="entry name" value="GH09064P"/>
    <property type="match status" value="1"/>
</dbReference>
<evidence type="ECO:0000313" key="5">
    <source>
        <dbReference type="EMBL" id="MFD2590022.1"/>
    </source>
</evidence>
<dbReference type="Pfam" id="PF12796">
    <property type="entry name" value="Ank_2"/>
    <property type="match status" value="1"/>
</dbReference>